<gene>
    <name evidence="2" type="ordered locus">Os08g0484533</name>
    <name evidence="2" type="ORF">OSNPB_080484533</name>
</gene>
<proteinExistence type="predicted"/>
<sequence length="140" mass="14779">MIGIWPPNMSTTDIWRSTRKVSRMLFALNSLKLSAQSPPWRRNARPTAASASRSSSLRASPAKTIGGNASTVRSTSSSSALSGYSGCCSAVRLRQLPSDHLLGGRGAARTARARRRPPRRGARAGHGEEGRGGEGHGARG</sequence>
<dbReference type="AlphaFoldDB" id="A0A0P0XH83"/>
<keyword evidence="3" id="KW-1185">Reference proteome</keyword>
<feature type="compositionally biased region" description="Low complexity" evidence="1">
    <location>
        <begin position="69"/>
        <end position="84"/>
    </location>
</feature>
<dbReference type="InParanoid" id="A0A0P0XH83"/>
<reference evidence="2 3" key="3">
    <citation type="journal article" date="2013" name="Rice">
        <title>Improvement of the Oryza sativa Nipponbare reference genome using next generation sequence and optical map data.</title>
        <authorList>
            <person name="Kawahara Y."/>
            <person name="de la Bastide M."/>
            <person name="Hamilton J.P."/>
            <person name="Kanamori H."/>
            <person name="McCombie W.R."/>
            <person name="Ouyang S."/>
            <person name="Schwartz D.C."/>
            <person name="Tanaka T."/>
            <person name="Wu J."/>
            <person name="Zhou S."/>
            <person name="Childs K.L."/>
            <person name="Davidson R.M."/>
            <person name="Lin H."/>
            <person name="Quesada-Ocampo L."/>
            <person name="Vaillancourt B."/>
            <person name="Sakai H."/>
            <person name="Lee S.S."/>
            <person name="Kim J."/>
            <person name="Numa H."/>
            <person name="Itoh T."/>
            <person name="Buell C.R."/>
            <person name="Matsumoto T."/>
        </authorList>
    </citation>
    <scope>NUCLEOTIDE SEQUENCE [LARGE SCALE GENOMIC DNA]</scope>
    <source>
        <strain evidence="3">cv. Nipponbare</strain>
    </source>
</reference>
<name>A0A0P0XH83_ORYSJ</name>
<organism evidence="2 3">
    <name type="scientific">Oryza sativa subsp. japonica</name>
    <name type="common">Rice</name>
    <dbReference type="NCBI Taxonomy" id="39947"/>
    <lineage>
        <taxon>Eukaryota</taxon>
        <taxon>Viridiplantae</taxon>
        <taxon>Streptophyta</taxon>
        <taxon>Embryophyta</taxon>
        <taxon>Tracheophyta</taxon>
        <taxon>Spermatophyta</taxon>
        <taxon>Magnoliopsida</taxon>
        <taxon>Liliopsida</taxon>
        <taxon>Poales</taxon>
        <taxon>Poaceae</taxon>
        <taxon>BOP clade</taxon>
        <taxon>Oryzoideae</taxon>
        <taxon>Oryzeae</taxon>
        <taxon>Oryzinae</taxon>
        <taxon>Oryza</taxon>
        <taxon>Oryza sativa</taxon>
    </lineage>
</organism>
<reference evidence="3" key="1">
    <citation type="journal article" date="2005" name="Nature">
        <title>The map-based sequence of the rice genome.</title>
        <authorList>
            <consortium name="International rice genome sequencing project (IRGSP)"/>
            <person name="Matsumoto T."/>
            <person name="Wu J."/>
            <person name="Kanamori H."/>
            <person name="Katayose Y."/>
            <person name="Fujisawa M."/>
            <person name="Namiki N."/>
            <person name="Mizuno H."/>
            <person name="Yamamoto K."/>
            <person name="Antonio B.A."/>
            <person name="Baba T."/>
            <person name="Sakata K."/>
            <person name="Nagamura Y."/>
            <person name="Aoki H."/>
            <person name="Arikawa K."/>
            <person name="Arita K."/>
            <person name="Bito T."/>
            <person name="Chiden Y."/>
            <person name="Fujitsuka N."/>
            <person name="Fukunaka R."/>
            <person name="Hamada M."/>
            <person name="Harada C."/>
            <person name="Hayashi A."/>
            <person name="Hijishita S."/>
            <person name="Honda M."/>
            <person name="Hosokawa S."/>
            <person name="Ichikawa Y."/>
            <person name="Idonuma A."/>
            <person name="Iijima M."/>
            <person name="Ikeda M."/>
            <person name="Ikeno M."/>
            <person name="Ito K."/>
            <person name="Ito S."/>
            <person name="Ito T."/>
            <person name="Ito Y."/>
            <person name="Ito Y."/>
            <person name="Iwabuchi A."/>
            <person name="Kamiya K."/>
            <person name="Karasawa W."/>
            <person name="Kurita K."/>
            <person name="Katagiri S."/>
            <person name="Kikuta A."/>
            <person name="Kobayashi H."/>
            <person name="Kobayashi N."/>
            <person name="Machita K."/>
            <person name="Maehara T."/>
            <person name="Masukawa M."/>
            <person name="Mizubayashi T."/>
            <person name="Mukai Y."/>
            <person name="Nagasaki H."/>
            <person name="Nagata Y."/>
            <person name="Naito S."/>
            <person name="Nakashima M."/>
            <person name="Nakama Y."/>
            <person name="Nakamichi Y."/>
            <person name="Nakamura M."/>
            <person name="Meguro A."/>
            <person name="Negishi M."/>
            <person name="Ohta I."/>
            <person name="Ohta T."/>
            <person name="Okamoto M."/>
            <person name="Ono N."/>
            <person name="Saji S."/>
            <person name="Sakaguchi M."/>
            <person name="Sakai K."/>
            <person name="Shibata M."/>
            <person name="Shimokawa T."/>
            <person name="Song J."/>
            <person name="Takazaki Y."/>
            <person name="Terasawa K."/>
            <person name="Tsugane M."/>
            <person name="Tsuji K."/>
            <person name="Ueda S."/>
            <person name="Waki K."/>
            <person name="Yamagata H."/>
            <person name="Yamamoto M."/>
            <person name="Yamamoto S."/>
            <person name="Yamane H."/>
            <person name="Yoshiki S."/>
            <person name="Yoshihara R."/>
            <person name="Yukawa K."/>
            <person name="Zhong H."/>
            <person name="Yano M."/>
            <person name="Yuan Q."/>
            <person name="Ouyang S."/>
            <person name="Liu J."/>
            <person name="Jones K.M."/>
            <person name="Gansberger K."/>
            <person name="Moffat K."/>
            <person name="Hill J."/>
            <person name="Bera J."/>
            <person name="Fadrosh D."/>
            <person name="Jin S."/>
            <person name="Johri S."/>
            <person name="Kim M."/>
            <person name="Overton L."/>
            <person name="Reardon M."/>
            <person name="Tsitrin T."/>
            <person name="Vuong H."/>
            <person name="Weaver B."/>
            <person name="Ciecko A."/>
            <person name="Tallon L."/>
            <person name="Jackson J."/>
            <person name="Pai G."/>
            <person name="Aken S.V."/>
            <person name="Utterback T."/>
            <person name="Reidmuller S."/>
            <person name="Feldblyum T."/>
            <person name="Hsiao J."/>
            <person name="Zismann V."/>
            <person name="Iobst S."/>
            <person name="de Vazeille A.R."/>
            <person name="Buell C.R."/>
            <person name="Ying K."/>
            <person name="Li Y."/>
            <person name="Lu T."/>
            <person name="Huang Y."/>
            <person name="Zhao Q."/>
            <person name="Feng Q."/>
            <person name="Zhang L."/>
            <person name="Zhu J."/>
            <person name="Weng Q."/>
            <person name="Mu J."/>
            <person name="Lu Y."/>
            <person name="Fan D."/>
            <person name="Liu Y."/>
            <person name="Guan J."/>
            <person name="Zhang Y."/>
            <person name="Yu S."/>
            <person name="Liu X."/>
            <person name="Zhang Y."/>
            <person name="Hong G."/>
            <person name="Han B."/>
            <person name="Choisne N."/>
            <person name="Demange N."/>
            <person name="Orjeda G."/>
            <person name="Samain S."/>
            <person name="Cattolico L."/>
            <person name="Pelletier E."/>
            <person name="Couloux A."/>
            <person name="Segurens B."/>
            <person name="Wincker P."/>
            <person name="D'Hont A."/>
            <person name="Scarpelli C."/>
            <person name="Weissenbach J."/>
            <person name="Salanoubat M."/>
            <person name="Quetier F."/>
            <person name="Yu Y."/>
            <person name="Kim H.R."/>
            <person name="Rambo T."/>
            <person name="Currie J."/>
            <person name="Collura K."/>
            <person name="Luo M."/>
            <person name="Yang T."/>
            <person name="Ammiraju J.S.S."/>
            <person name="Engler F."/>
            <person name="Soderlund C."/>
            <person name="Wing R.A."/>
            <person name="Palmer L.E."/>
            <person name="de la Bastide M."/>
            <person name="Spiegel L."/>
            <person name="Nascimento L."/>
            <person name="Zutavern T."/>
            <person name="O'Shaughnessy A."/>
            <person name="Dike S."/>
            <person name="Dedhia N."/>
            <person name="Preston R."/>
            <person name="Balija V."/>
            <person name="McCombie W.R."/>
            <person name="Chow T."/>
            <person name="Chen H."/>
            <person name="Chung M."/>
            <person name="Chen C."/>
            <person name="Shaw J."/>
            <person name="Wu H."/>
            <person name="Hsiao K."/>
            <person name="Chao Y."/>
            <person name="Chu M."/>
            <person name="Cheng C."/>
            <person name="Hour A."/>
            <person name="Lee P."/>
            <person name="Lin S."/>
            <person name="Lin Y."/>
            <person name="Liou J."/>
            <person name="Liu S."/>
            <person name="Hsing Y."/>
            <person name="Raghuvanshi S."/>
            <person name="Mohanty A."/>
            <person name="Bharti A.K."/>
            <person name="Gaur A."/>
            <person name="Gupta V."/>
            <person name="Kumar D."/>
            <person name="Ravi V."/>
            <person name="Vij S."/>
            <person name="Kapur A."/>
            <person name="Khurana P."/>
            <person name="Khurana P."/>
            <person name="Khurana J.P."/>
            <person name="Tyagi A.K."/>
            <person name="Gaikwad K."/>
            <person name="Singh A."/>
            <person name="Dalal V."/>
            <person name="Srivastava S."/>
            <person name="Dixit A."/>
            <person name="Pal A.K."/>
            <person name="Ghazi I.A."/>
            <person name="Yadav M."/>
            <person name="Pandit A."/>
            <person name="Bhargava A."/>
            <person name="Sureshbabu K."/>
            <person name="Batra K."/>
            <person name="Sharma T.R."/>
            <person name="Mohapatra T."/>
            <person name="Singh N.K."/>
            <person name="Messing J."/>
            <person name="Nelson A.B."/>
            <person name="Fuks G."/>
            <person name="Kavchok S."/>
            <person name="Keizer G."/>
            <person name="Linton E."/>
            <person name="Llaca V."/>
            <person name="Song R."/>
            <person name="Tanyolac B."/>
            <person name="Young S."/>
            <person name="Ho-Il K."/>
            <person name="Hahn J.H."/>
            <person name="Sangsakoo G."/>
            <person name="Vanavichit A."/>
            <person name="de Mattos Luiz.A.T."/>
            <person name="Zimmer P.D."/>
            <person name="Malone G."/>
            <person name="Dellagostin O."/>
            <person name="de Oliveira A.C."/>
            <person name="Bevan M."/>
            <person name="Bancroft I."/>
            <person name="Minx P."/>
            <person name="Cordum H."/>
            <person name="Wilson R."/>
            <person name="Cheng Z."/>
            <person name="Jin W."/>
            <person name="Jiang J."/>
            <person name="Leong S.A."/>
            <person name="Iwama H."/>
            <person name="Gojobori T."/>
            <person name="Itoh T."/>
            <person name="Niimura Y."/>
            <person name="Fujii Y."/>
            <person name="Habara T."/>
            <person name="Sakai H."/>
            <person name="Sato Y."/>
            <person name="Wilson G."/>
            <person name="Kumar K."/>
            <person name="McCouch S."/>
            <person name="Juretic N."/>
            <person name="Hoen D."/>
            <person name="Wright S."/>
            <person name="Bruskiewich R."/>
            <person name="Bureau T."/>
            <person name="Miyao A."/>
            <person name="Hirochika H."/>
            <person name="Nishikawa T."/>
            <person name="Kadowaki K."/>
            <person name="Sugiura M."/>
            <person name="Burr B."/>
            <person name="Sasaki T."/>
        </authorList>
    </citation>
    <scope>NUCLEOTIDE SEQUENCE [LARGE SCALE GENOMIC DNA]</scope>
    <source>
        <strain evidence="3">cv. Nipponbare</strain>
    </source>
</reference>
<reference evidence="2 3" key="2">
    <citation type="journal article" date="2013" name="Plant Cell Physiol.">
        <title>Rice Annotation Project Database (RAP-DB): an integrative and interactive database for rice genomics.</title>
        <authorList>
            <person name="Sakai H."/>
            <person name="Lee S.S."/>
            <person name="Tanaka T."/>
            <person name="Numa H."/>
            <person name="Kim J."/>
            <person name="Kawahara Y."/>
            <person name="Wakimoto H."/>
            <person name="Yang C.C."/>
            <person name="Iwamoto M."/>
            <person name="Abe T."/>
            <person name="Yamada Y."/>
            <person name="Muto A."/>
            <person name="Inokuchi H."/>
            <person name="Ikemura T."/>
            <person name="Matsumoto T."/>
            <person name="Sasaki T."/>
            <person name="Itoh T."/>
        </authorList>
    </citation>
    <scope>NUCLEOTIDE SEQUENCE [LARGE SCALE GENOMIC DNA]</scope>
    <source>
        <strain evidence="3">cv. Nipponbare</strain>
    </source>
</reference>
<protein>
    <submittedName>
        <fullName evidence="2">Os08g0484533 protein</fullName>
    </submittedName>
</protein>
<dbReference type="PaxDb" id="39947-A0A0P0XH83"/>
<evidence type="ECO:0000313" key="3">
    <source>
        <dbReference type="Proteomes" id="UP000059680"/>
    </source>
</evidence>
<feature type="region of interest" description="Disordered" evidence="1">
    <location>
        <begin position="98"/>
        <end position="140"/>
    </location>
</feature>
<dbReference type="Gramene" id="Os08t0484533-00">
    <property type="protein sequence ID" value="Os08t0484533-00"/>
    <property type="gene ID" value="Os08g0484533"/>
</dbReference>
<feature type="compositionally biased region" description="Basic and acidic residues" evidence="1">
    <location>
        <begin position="125"/>
        <end position="140"/>
    </location>
</feature>
<accession>A0A0P0XH83</accession>
<evidence type="ECO:0000313" key="2">
    <source>
        <dbReference type="EMBL" id="BAT05959.1"/>
    </source>
</evidence>
<dbReference type="Proteomes" id="UP000059680">
    <property type="component" value="Chromosome 8"/>
</dbReference>
<feature type="region of interest" description="Disordered" evidence="1">
    <location>
        <begin position="37"/>
        <end position="84"/>
    </location>
</feature>
<feature type="non-terminal residue" evidence="2">
    <location>
        <position position="140"/>
    </location>
</feature>
<feature type="compositionally biased region" description="Low complexity" evidence="1">
    <location>
        <begin position="45"/>
        <end position="62"/>
    </location>
</feature>
<feature type="compositionally biased region" description="Basic residues" evidence="1">
    <location>
        <begin position="111"/>
        <end position="123"/>
    </location>
</feature>
<dbReference type="EMBL" id="AP014964">
    <property type="protein sequence ID" value="BAT05959.1"/>
    <property type="molecule type" value="Genomic_DNA"/>
</dbReference>
<evidence type="ECO:0000256" key="1">
    <source>
        <dbReference type="SAM" id="MobiDB-lite"/>
    </source>
</evidence>